<protein>
    <recommendedName>
        <fullName evidence="8">AP2/ERF domain-containing protein</fullName>
    </recommendedName>
</protein>
<dbReference type="SUPFAM" id="SSF54171">
    <property type="entry name" value="DNA-binding domain"/>
    <property type="match status" value="1"/>
</dbReference>
<evidence type="ECO:0000256" key="6">
    <source>
        <dbReference type="ARBA" id="ARBA00023242"/>
    </source>
</evidence>
<dbReference type="PANTHER" id="PTHR31194">
    <property type="entry name" value="SHN SHINE , DNA BINDING / TRANSCRIPTION FACTOR"/>
    <property type="match status" value="1"/>
</dbReference>
<feature type="region of interest" description="Disordered" evidence="7">
    <location>
        <begin position="52"/>
        <end position="71"/>
    </location>
</feature>
<dbReference type="Proteomes" id="UP001188597">
    <property type="component" value="Unassembled WGS sequence"/>
</dbReference>
<organism evidence="9 10">
    <name type="scientific">Escallonia herrerae</name>
    <dbReference type="NCBI Taxonomy" id="1293975"/>
    <lineage>
        <taxon>Eukaryota</taxon>
        <taxon>Viridiplantae</taxon>
        <taxon>Streptophyta</taxon>
        <taxon>Embryophyta</taxon>
        <taxon>Tracheophyta</taxon>
        <taxon>Spermatophyta</taxon>
        <taxon>Magnoliopsida</taxon>
        <taxon>eudicotyledons</taxon>
        <taxon>Gunneridae</taxon>
        <taxon>Pentapetalae</taxon>
        <taxon>asterids</taxon>
        <taxon>campanulids</taxon>
        <taxon>Escalloniales</taxon>
        <taxon>Escalloniaceae</taxon>
        <taxon>Escallonia</taxon>
    </lineage>
</organism>
<dbReference type="Pfam" id="PF00847">
    <property type="entry name" value="AP2"/>
    <property type="match status" value="1"/>
</dbReference>
<keyword evidence="5" id="KW-0804">Transcription</keyword>
<comment type="subcellular location">
    <subcellularLocation>
        <location evidence="1">Nucleus</location>
    </subcellularLocation>
</comment>
<dbReference type="SMART" id="SM00380">
    <property type="entry name" value="AP2"/>
    <property type="match status" value="1"/>
</dbReference>
<dbReference type="GO" id="GO:0003700">
    <property type="term" value="F:DNA-binding transcription factor activity"/>
    <property type="evidence" value="ECO:0007669"/>
    <property type="project" value="InterPro"/>
</dbReference>
<keyword evidence="3" id="KW-0805">Transcription regulation</keyword>
<sequence length="313" mass="35421">MEKSVSGPIKYKIERSVTCKVVPPPVEKSRNLCNRRFVEERSPKMPRVVRIYVTDRDATDSSSDEDDGDDRCRRFRRHISEIRIGDLCEGSAKKKPNKPKKEQSVRSKGAAAAANGKKYRGVRQRPWGKWAAEIRDPVRRARVWLGTYDTAEEAALVYDKAAIQIRGPDALTNFVKPPPARVTPPEIAVSECDSVGKESPDIYSPTSVLSLRFNSTDGVEQPKQFRTEDDWRPPEPVAEAASLPEDCLPMDDSYFLNEFFEFRSPPPIIYEEMSVPDTGLDGGLDDISVAFDQDFRSCTWDVDDFFRDPLLLV</sequence>
<proteinExistence type="predicted"/>
<dbReference type="PROSITE" id="PS51032">
    <property type="entry name" value="AP2_ERF"/>
    <property type="match status" value="1"/>
</dbReference>
<dbReference type="InterPro" id="IPR050913">
    <property type="entry name" value="AP2/ERF_ERF"/>
</dbReference>
<evidence type="ECO:0000313" key="9">
    <source>
        <dbReference type="EMBL" id="KAK3005358.1"/>
    </source>
</evidence>
<dbReference type="InterPro" id="IPR001471">
    <property type="entry name" value="AP2/ERF_dom"/>
</dbReference>
<evidence type="ECO:0000259" key="8">
    <source>
        <dbReference type="PROSITE" id="PS51032"/>
    </source>
</evidence>
<keyword evidence="10" id="KW-1185">Reference proteome</keyword>
<dbReference type="Gene3D" id="3.30.730.10">
    <property type="entry name" value="AP2/ERF domain"/>
    <property type="match status" value="1"/>
</dbReference>
<evidence type="ECO:0000256" key="4">
    <source>
        <dbReference type="ARBA" id="ARBA00023125"/>
    </source>
</evidence>
<dbReference type="AlphaFoldDB" id="A0AA88VE49"/>
<dbReference type="InterPro" id="IPR016177">
    <property type="entry name" value="DNA-bd_dom_sf"/>
</dbReference>
<comment type="caution">
    <text evidence="9">The sequence shown here is derived from an EMBL/GenBank/DDBJ whole genome shotgun (WGS) entry which is preliminary data.</text>
</comment>
<keyword evidence="2" id="KW-0611">Plant defense</keyword>
<evidence type="ECO:0000256" key="3">
    <source>
        <dbReference type="ARBA" id="ARBA00023015"/>
    </source>
</evidence>
<evidence type="ECO:0000256" key="5">
    <source>
        <dbReference type="ARBA" id="ARBA00023163"/>
    </source>
</evidence>
<evidence type="ECO:0000313" key="10">
    <source>
        <dbReference type="Proteomes" id="UP001188597"/>
    </source>
</evidence>
<dbReference type="FunFam" id="3.30.730.10:FF:000001">
    <property type="entry name" value="Ethylene-responsive transcription factor 2"/>
    <property type="match status" value="1"/>
</dbReference>
<keyword evidence="4" id="KW-0238">DNA-binding</keyword>
<evidence type="ECO:0000256" key="2">
    <source>
        <dbReference type="ARBA" id="ARBA00022821"/>
    </source>
</evidence>
<dbReference type="GO" id="GO:0005634">
    <property type="term" value="C:nucleus"/>
    <property type="evidence" value="ECO:0007669"/>
    <property type="project" value="UniProtKB-SubCell"/>
</dbReference>
<dbReference type="EMBL" id="JAVXUP010002139">
    <property type="protein sequence ID" value="KAK3005358.1"/>
    <property type="molecule type" value="Genomic_DNA"/>
</dbReference>
<dbReference type="CDD" id="cd00018">
    <property type="entry name" value="AP2"/>
    <property type="match status" value="1"/>
</dbReference>
<keyword evidence="6" id="KW-0539">Nucleus</keyword>
<feature type="domain" description="AP2/ERF" evidence="8">
    <location>
        <begin position="118"/>
        <end position="175"/>
    </location>
</feature>
<dbReference type="PANTHER" id="PTHR31194:SF225">
    <property type="entry name" value="AP2 DOMAIN CLASS TRANSCRIPTION FACTOR"/>
    <property type="match status" value="1"/>
</dbReference>
<dbReference type="GO" id="GO:0006952">
    <property type="term" value="P:defense response"/>
    <property type="evidence" value="ECO:0007669"/>
    <property type="project" value="UniProtKB-KW"/>
</dbReference>
<gene>
    <name evidence="9" type="ORF">RJ639_015461</name>
</gene>
<accession>A0AA88VE49</accession>
<dbReference type="PRINTS" id="PR00367">
    <property type="entry name" value="ETHRSPELEMNT"/>
</dbReference>
<evidence type="ECO:0000256" key="7">
    <source>
        <dbReference type="SAM" id="MobiDB-lite"/>
    </source>
</evidence>
<reference evidence="9" key="1">
    <citation type="submission" date="2022-12" db="EMBL/GenBank/DDBJ databases">
        <title>Draft genome assemblies for two species of Escallonia (Escalloniales).</title>
        <authorList>
            <person name="Chanderbali A."/>
            <person name="Dervinis C."/>
            <person name="Anghel I."/>
            <person name="Soltis D."/>
            <person name="Soltis P."/>
            <person name="Zapata F."/>
        </authorList>
    </citation>
    <scope>NUCLEOTIDE SEQUENCE</scope>
    <source>
        <strain evidence="9">UCBG64.0493</strain>
        <tissue evidence="9">Leaf</tissue>
    </source>
</reference>
<dbReference type="InterPro" id="IPR036955">
    <property type="entry name" value="AP2/ERF_dom_sf"/>
</dbReference>
<feature type="region of interest" description="Disordered" evidence="7">
    <location>
        <begin position="87"/>
        <end position="118"/>
    </location>
</feature>
<name>A0AA88VE49_9ASTE</name>
<dbReference type="GO" id="GO:0003677">
    <property type="term" value="F:DNA binding"/>
    <property type="evidence" value="ECO:0007669"/>
    <property type="project" value="UniProtKB-KW"/>
</dbReference>
<evidence type="ECO:0000256" key="1">
    <source>
        <dbReference type="ARBA" id="ARBA00004123"/>
    </source>
</evidence>